<dbReference type="Proteomes" id="UP001225596">
    <property type="component" value="Unassembled WGS sequence"/>
</dbReference>
<organism evidence="2 3">
    <name type="scientific">Keguizhuia sedimenti</name>
    <dbReference type="NCBI Taxonomy" id="3064264"/>
    <lineage>
        <taxon>Bacteria</taxon>
        <taxon>Pseudomonadati</taxon>
        <taxon>Pseudomonadota</taxon>
        <taxon>Betaproteobacteria</taxon>
        <taxon>Burkholderiales</taxon>
        <taxon>Oxalobacteraceae</taxon>
        <taxon>Keguizhuia</taxon>
    </lineage>
</organism>
<feature type="region of interest" description="Disordered" evidence="1">
    <location>
        <begin position="64"/>
        <end position="154"/>
    </location>
</feature>
<dbReference type="RefSeq" id="WP_338434876.1">
    <property type="nucleotide sequence ID" value="NZ_JAUYVH010000001.1"/>
</dbReference>
<dbReference type="InterPro" id="IPR021457">
    <property type="entry name" value="DUF3108"/>
</dbReference>
<feature type="compositionally biased region" description="Polar residues" evidence="1">
    <location>
        <begin position="131"/>
        <end position="150"/>
    </location>
</feature>
<feature type="compositionally biased region" description="Basic and acidic residues" evidence="1">
    <location>
        <begin position="120"/>
        <end position="129"/>
    </location>
</feature>
<reference evidence="2 3" key="1">
    <citation type="submission" date="2023-08" db="EMBL/GenBank/DDBJ databases">
        <title>Oxalobacteraceae gen .nov., isolated from river sludge outside the plant.</title>
        <authorList>
            <person name="Zhao S.Y."/>
        </authorList>
    </citation>
    <scope>NUCLEOTIDE SEQUENCE [LARGE SCALE GENOMIC DNA]</scope>
    <source>
        <strain evidence="2 3">R-40</strain>
    </source>
</reference>
<comment type="caution">
    <text evidence="2">The sequence shown here is derived from an EMBL/GenBank/DDBJ whole genome shotgun (WGS) entry which is preliminary data.</text>
</comment>
<accession>A0ABU1BLM5</accession>
<dbReference type="Pfam" id="PF11306">
    <property type="entry name" value="DUF3108"/>
    <property type="match status" value="1"/>
</dbReference>
<dbReference type="EMBL" id="JAUYVH010000001">
    <property type="protein sequence ID" value="MDQ9169054.1"/>
    <property type="molecule type" value="Genomic_DNA"/>
</dbReference>
<sequence>MSKNARIFHARPTPAFKRLLSVLLASIFFHWIILEWVNGNLVFPLQVHETESVITAQLQNVAASSAAHEPVKQPAKTRPKPAVRRPAARPPKAQHSAPEQATVSDTSAAPTIVEAEDEDSRDRDHDKGAESVSSPVNLTDKTDETASPNYEMNLPPSAELKYDVQAQKKGFSYHGTGIINWQANGNQYAITGKAKAAFFTVLEFKSTGEIDKTGIAPVLYAERSGNRAETNTHFHRERNTISFSASTLSYPRLGGEQDRASIIWQLAAMGRASPELFKAGEELNIFVAGVRNAAPWRIYIIGEEEIQLDTVPVKSWHVKSVPQQGGYEKTFDIWFASGLEWYPVRLRQTEVNGDYLELTLSNMVLAQQ</sequence>
<protein>
    <submittedName>
        <fullName evidence="2">DUF3108 domain-containing protein</fullName>
    </submittedName>
</protein>
<proteinExistence type="predicted"/>
<evidence type="ECO:0000313" key="2">
    <source>
        <dbReference type="EMBL" id="MDQ9169054.1"/>
    </source>
</evidence>
<gene>
    <name evidence="2" type="ORF">Q8A64_01385</name>
</gene>
<evidence type="ECO:0000313" key="3">
    <source>
        <dbReference type="Proteomes" id="UP001225596"/>
    </source>
</evidence>
<evidence type="ECO:0000256" key="1">
    <source>
        <dbReference type="SAM" id="MobiDB-lite"/>
    </source>
</evidence>
<keyword evidence="3" id="KW-1185">Reference proteome</keyword>
<feature type="compositionally biased region" description="Basic residues" evidence="1">
    <location>
        <begin position="75"/>
        <end position="87"/>
    </location>
</feature>
<feature type="compositionally biased region" description="Polar residues" evidence="1">
    <location>
        <begin position="97"/>
        <end position="109"/>
    </location>
</feature>
<name>A0ABU1BLM5_9BURK</name>